<feature type="domain" description="PucR-like N-terminal" evidence="2">
    <location>
        <begin position="12"/>
        <end position="172"/>
    </location>
</feature>
<reference evidence="3 4" key="1">
    <citation type="submission" date="2024-07" db="EMBL/GenBank/DDBJ databases">
        <authorList>
            <person name="Lee S."/>
            <person name="Kang M."/>
        </authorList>
    </citation>
    <scope>NUCLEOTIDE SEQUENCE [LARGE SCALE GENOMIC DNA]</scope>
    <source>
        <strain evidence="3 4">DS6</strain>
    </source>
</reference>
<dbReference type="PANTHER" id="PTHR33744">
    <property type="entry name" value="CARBOHYDRATE DIACID REGULATOR"/>
    <property type="match status" value="1"/>
</dbReference>
<name>A0ABV3SZU3_9ACTN</name>
<dbReference type="InterPro" id="IPR058663">
    <property type="entry name" value="PucR-like_N"/>
</dbReference>
<dbReference type="InterPro" id="IPR051448">
    <property type="entry name" value="CdaR-like_regulators"/>
</dbReference>
<evidence type="ECO:0000313" key="3">
    <source>
        <dbReference type="EMBL" id="MEX0428456.1"/>
    </source>
</evidence>
<comment type="caution">
    <text evidence="3">The sequence shown here is derived from an EMBL/GenBank/DDBJ whole genome shotgun (WGS) entry which is preliminary data.</text>
</comment>
<evidence type="ECO:0000259" key="1">
    <source>
        <dbReference type="Pfam" id="PF13556"/>
    </source>
</evidence>
<dbReference type="Pfam" id="PF25906">
    <property type="entry name" value="PucR-like_N"/>
    <property type="match status" value="1"/>
</dbReference>
<dbReference type="EMBL" id="JBFPJR010000021">
    <property type="protein sequence ID" value="MEX0428456.1"/>
    <property type="molecule type" value="Genomic_DNA"/>
</dbReference>
<dbReference type="InterPro" id="IPR025736">
    <property type="entry name" value="PucR_C-HTH_dom"/>
</dbReference>
<feature type="domain" description="PucR C-terminal helix-turn-helix" evidence="1">
    <location>
        <begin position="332"/>
        <end position="390"/>
    </location>
</feature>
<keyword evidence="4" id="KW-1185">Reference proteome</keyword>
<dbReference type="RefSeq" id="WP_367994428.1">
    <property type="nucleotide sequence ID" value="NZ_JBFPJR010000021.1"/>
</dbReference>
<accession>A0ABV3SZU3</accession>
<protein>
    <submittedName>
        <fullName evidence="3">Helix-turn-helix domain-containing protein</fullName>
    </submittedName>
</protein>
<proteinExistence type="predicted"/>
<dbReference type="PANTHER" id="PTHR33744:SF1">
    <property type="entry name" value="DNA-BINDING TRANSCRIPTIONAL ACTIVATOR ADER"/>
    <property type="match status" value="1"/>
</dbReference>
<sequence>MSQAGVEVPQTALPPQITQQLQASVPAFAERVTRRVQAEIEAYAGPADGRRQRLISMAVAESARVFIRSLGGRRLSTAGVDDLFRRMGYGEASEGHDLDALREALGIAAREGWRGLQSTVVAAGLPASTLGRLGDDLGAFIHHLAGQADAGRLMAERARERDVGVNRSLLMQALRDDADLATVHHRAGLAGWPLPARVVAIAATADNTDATWPDTEVFEGKVLTDTAATPALYLTPAEHTAPVVDQLRGLGRGVRVAQSWPVELADAGAAFRWATRALELVDAGAIPRQQVVDCAKYRTHLWLHAEPALRRQLAQELLSPLFAETPNSREILSETLLVWLETRDSAPAIAAVLGVHPQTVRYRWRRINELFGEALRDPEFVVQLTMVLKASVPLWVAGDQSDFERYWNEEMA</sequence>
<gene>
    <name evidence="3" type="ORF">AB3X52_12565</name>
</gene>
<dbReference type="Gene3D" id="1.10.10.2840">
    <property type="entry name" value="PucR C-terminal helix-turn-helix domain"/>
    <property type="match status" value="1"/>
</dbReference>
<dbReference type="Proteomes" id="UP001556631">
    <property type="component" value="Unassembled WGS sequence"/>
</dbReference>
<organism evidence="3 4">
    <name type="scientific">Nocardioides eburneus</name>
    <dbReference type="NCBI Taxonomy" id="3231482"/>
    <lineage>
        <taxon>Bacteria</taxon>
        <taxon>Bacillati</taxon>
        <taxon>Actinomycetota</taxon>
        <taxon>Actinomycetes</taxon>
        <taxon>Propionibacteriales</taxon>
        <taxon>Nocardioidaceae</taxon>
        <taxon>Nocardioides</taxon>
    </lineage>
</organism>
<dbReference type="InterPro" id="IPR042070">
    <property type="entry name" value="PucR_C-HTH_sf"/>
</dbReference>
<dbReference type="Pfam" id="PF13556">
    <property type="entry name" value="HTH_30"/>
    <property type="match status" value="1"/>
</dbReference>
<evidence type="ECO:0000313" key="4">
    <source>
        <dbReference type="Proteomes" id="UP001556631"/>
    </source>
</evidence>
<evidence type="ECO:0000259" key="2">
    <source>
        <dbReference type="Pfam" id="PF25906"/>
    </source>
</evidence>